<proteinExistence type="inferred from homology"/>
<dbReference type="SMART" id="SM00382">
    <property type="entry name" value="AAA"/>
    <property type="match status" value="1"/>
</dbReference>
<evidence type="ECO:0000256" key="6">
    <source>
        <dbReference type="ARBA" id="ARBA00022989"/>
    </source>
</evidence>
<dbReference type="GO" id="GO:0016887">
    <property type="term" value="F:ATP hydrolysis activity"/>
    <property type="evidence" value="ECO:0007669"/>
    <property type="project" value="InterPro"/>
</dbReference>
<dbReference type="GO" id="GO:0005778">
    <property type="term" value="C:peroxisomal membrane"/>
    <property type="evidence" value="ECO:0007669"/>
    <property type="project" value="TreeGrafter"/>
</dbReference>
<dbReference type="Gene3D" id="3.40.50.300">
    <property type="entry name" value="P-loop containing nucleotide triphosphate hydrolases"/>
    <property type="match status" value="1"/>
</dbReference>
<dbReference type="Proteomes" id="UP000694845">
    <property type="component" value="Unplaced"/>
</dbReference>
<evidence type="ECO:0000259" key="11">
    <source>
        <dbReference type="PROSITE" id="PS50929"/>
    </source>
</evidence>
<dbReference type="InterPro" id="IPR003593">
    <property type="entry name" value="AAA+_ATPase"/>
</dbReference>
<dbReference type="GO" id="GO:0006635">
    <property type="term" value="P:fatty acid beta-oxidation"/>
    <property type="evidence" value="ECO:0007669"/>
    <property type="project" value="TreeGrafter"/>
</dbReference>
<evidence type="ECO:0000256" key="5">
    <source>
        <dbReference type="ARBA" id="ARBA00022840"/>
    </source>
</evidence>
<protein>
    <submittedName>
        <fullName evidence="13">ATP-binding cassette sub-family D member 4-like</fullName>
    </submittedName>
</protein>
<comment type="similarity">
    <text evidence="1">Belongs to the ABC transporter superfamily. ABCD family. Peroxisomal fatty acyl CoA transporter (TC 3.A.1.203) subfamily.</text>
</comment>
<keyword evidence="7 9" id="KW-0472">Membrane</keyword>
<dbReference type="SUPFAM" id="SSF52540">
    <property type="entry name" value="P-loop containing nucleoside triphosphate hydrolases"/>
    <property type="match status" value="1"/>
</dbReference>
<dbReference type="GeneID" id="110977228"/>
<evidence type="ECO:0000256" key="1">
    <source>
        <dbReference type="ARBA" id="ARBA00008575"/>
    </source>
</evidence>
<dbReference type="InterPro" id="IPR027417">
    <property type="entry name" value="P-loop_NTPase"/>
</dbReference>
<dbReference type="Gene3D" id="1.20.1560.10">
    <property type="entry name" value="ABC transporter type 1, transmembrane domain"/>
    <property type="match status" value="1"/>
</dbReference>
<evidence type="ECO:0000256" key="7">
    <source>
        <dbReference type="ARBA" id="ARBA00023136"/>
    </source>
</evidence>
<dbReference type="GO" id="GO:0140359">
    <property type="term" value="F:ABC-type transporter activity"/>
    <property type="evidence" value="ECO:0007669"/>
    <property type="project" value="InterPro"/>
</dbReference>
<dbReference type="AlphaFoldDB" id="A0A8B7Y118"/>
<evidence type="ECO:0000256" key="8">
    <source>
        <dbReference type="SAM" id="MobiDB-lite"/>
    </source>
</evidence>
<feature type="region of interest" description="Disordered" evidence="8">
    <location>
        <begin position="397"/>
        <end position="418"/>
    </location>
</feature>
<dbReference type="InterPro" id="IPR050835">
    <property type="entry name" value="ABC_transporter_sub-D"/>
</dbReference>
<evidence type="ECO:0000256" key="4">
    <source>
        <dbReference type="ARBA" id="ARBA00022741"/>
    </source>
</evidence>
<dbReference type="InterPro" id="IPR011527">
    <property type="entry name" value="ABC1_TM_dom"/>
</dbReference>
<keyword evidence="3 9" id="KW-0812">Transmembrane</keyword>
<feature type="transmembrane region" description="Helical" evidence="9">
    <location>
        <begin position="84"/>
        <end position="104"/>
    </location>
</feature>
<sequence>MAILWRVQDSKAKKYRVDLLFIKRLAGIFRIFFPSLRSAHLALFLLLLLVSVGAEVAIYYVGLIPSEYNKVLPVKNLGGFIETTWKSMLYICLIALILSARTYISKMLYIHWREALSLFIHKLYFKNFHFYQLNVLKIDNIDNPDQRITQDVERLCNQFSSIVPLLIVSPFTITFYSYSAWAATGYIGPISIYLYFIVGTIINTFLMAPVVERTYRQEKLEGAYRFKHVQIRSNAEAAAFYVASHVEREKTNKKLKRLIDTQSNLINFDFWLQVSMNLFDYIGSILSYVAIAVPIFAGAYDKLDSDELYSLISKNSFVCMYLIHCFSQLIDLSNKVTEIAGYSHRIGELIESLKMLSDGDTQQHQDRDRSGAGGLITRIKYRSVQVPDRQGLLGDTKERTWHELQDSGDESGSEVSTPGDRVAYKLDQVSVATPDGKEVLIKDLSLEIRVGYNLLISGPTGSGKTSILRVLRGLFRTFAGTVAVDKGLTPDDVMFVPQKPFQTDGTLKEQVIYPQRISTLENPFDVDRKIMEILDRVGLLHLYERIGSLDKDVDWDWSDVLTPGEMQCLSFARLFYTKPSFAFLDEATSALTLQQQTRFYTHCKSLGITLISVGHRESLKHFHDAQLVVLGDGCWSLKDVVEEG</sequence>
<feature type="transmembrane region" description="Helical" evidence="9">
    <location>
        <begin position="278"/>
        <end position="300"/>
    </location>
</feature>
<dbReference type="OrthoDB" id="422637at2759"/>
<name>A0A8B7Y118_ACAPL</name>
<evidence type="ECO:0000256" key="9">
    <source>
        <dbReference type="SAM" id="Phobius"/>
    </source>
</evidence>
<keyword evidence="12" id="KW-1185">Reference proteome</keyword>
<feature type="transmembrane region" description="Helical" evidence="9">
    <location>
        <begin position="159"/>
        <end position="178"/>
    </location>
</feature>
<dbReference type="Pfam" id="PF00005">
    <property type="entry name" value="ABC_tran"/>
    <property type="match status" value="1"/>
</dbReference>
<organism evidence="12 13">
    <name type="scientific">Acanthaster planci</name>
    <name type="common">Crown-of-thorns starfish</name>
    <dbReference type="NCBI Taxonomy" id="133434"/>
    <lineage>
        <taxon>Eukaryota</taxon>
        <taxon>Metazoa</taxon>
        <taxon>Echinodermata</taxon>
        <taxon>Eleutherozoa</taxon>
        <taxon>Asterozoa</taxon>
        <taxon>Asteroidea</taxon>
        <taxon>Valvatacea</taxon>
        <taxon>Valvatida</taxon>
        <taxon>Acanthasteridae</taxon>
        <taxon>Acanthaster</taxon>
    </lineage>
</organism>
<dbReference type="CDD" id="cd03223">
    <property type="entry name" value="ABCD_peroxisomal_ALDP"/>
    <property type="match status" value="1"/>
</dbReference>
<dbReference type="InterPro" id="IPR036640">
    <property type="entry name" value="ABC1_TM_sf"/>
</dbReference>
<dbReference type="GO" id="GO:0015910">
    <property type="term" value="P:long-chain fatty acid import into peroxisome"/>
    <property type="evidence" value="ECO:0007669"/>
    <property type="project" value="TreeGrafter"/>
</dbReference>
<dbReference type="GO" id="GO:0042760">
    <property type="term" value="P:very long-chain fatty acid catabolic process"/>
    <property type="evidence" value="ECO:0007669"/>
    <property type="project" value="TreeGrafter"/>
</dbReference>
<gene>
    <name evidence="13" type="primary">LOC110977228</name>
</gene>
<dbReference type="RefSeq" id="XP_022086859.1">
    <property type="nucleotide sequence ID" value="XM_022231167.1"/>
</dbReference>
<dbReference type="PANTHER" id="PTHR11384">
    <property type="entry name" value="ATP-BINDING CASSETTE, SUB-FAMILY D MEMBER"/>
    <property type="match status" value="1"/>
</dbReference>
<keyword evidence="2" id="KW-0813">Transport</keyword>
<dbReference type="GO" id="GO:0007031">
    <property type="term" value="P:peroxisome organization"/>
    <property type="evidence" value="ECO:0007669"/>
    <property type="project" value="TreeGrafter"/>
</dbReference>
<dbReference type="OMA" id="KQFHDME"/>
<dbReference type="Pfam" id="PF06472">
    <property type="entry name" value="ABC_membrane_2"/>
    <property type="match status" value="1"/>
</dbReference>
<dbReference type="InterPro" id="IPR003439">
    <property type="entry name" value="ABC_transporter-like_ATP-bd"/>
</dbReference>
<keyword evidence="4" id="KW-0547">Nucleotide-binding</keyword>
<keyword evidence="5" id="KW-0067">ATP-binding</keyword>
<evidence type="ECO:0000259" key="10">
    <source>
        <dbReference type="PROSITE" id="PS50893"/>
    </source>
</evidence>
<dbReference type="KEGG" id="aplc:110977228"/>
<dbReference type="CTD" id="5826"/>
<reference evidence="13" key="1">
    <citation type="submission" date="2025-08" db="UniProtKB">
        <authorList>
            <consortium name="RefSeq"/>
        </authorList>
    </citation>
    <scope>IDENTIFICATION</scope>
</reference>
<accession>A0A8B7Y118</accession>
<keyword evidence="6 9" id="KW-1133">Transmembrane helix</keyword>
<dbReference type="GO" id="GO:0005324">
    <property type="term" value="F:long-chain fatty acid transmembrane transporter activity"/>
    <property type="evidence" value="ECO:0007669"/>
    <property type="project" value="TreeGrafter"/>
</dbReference>
<dbReference type="GO" id="GO:0005524">
    <property type="term" value="F:ATP binding"/>
    <property type="evidence" value="ECO:0007669"/>
    <property type="project" value="UniProtKB-KW"/>
</dbReference>
<dbReference type="PANTHER" id="PTHR11384:SF59">
    <property type="entry name" value="LYSOSOMAL COBALAMIN TRANSPORTER ABCD4"/>
    <property type="match status" value="1"/>
</dbReference>
<dbReference type="PROSITE" id="PS50893">
    <property type="entry name" value="ABC_TRANSPORTER_2"/>
    <property type="match status" value="1"/>
</dbReference>
<evidence type="ECO:0000313" key="12">
    <source>
        <dbReference type="Proteomes" id="UP000694845"/>
    </source>
</evidence>
<feature type="domain" description="ABC transmembrane type-1" evidence="11">
    <location>
        <begin position="41"/>
        <end position="301"/>
    </location>
</feature>
<feature type="transmembrane region" description="Helical" evidence="9">
    <location>
        <begin position="41"/>
        <end position="64"/>
    </location>
</feature>
<feature type="domain" description="ABC transporter" evidence="10">
    <location>
        <begin position="424"/>
        <end position="643"/>
    </location>
</feature>
<dbReference type="SUPFAM" id="SSF90123">
    <property type="entry name" value="ABC transporter transmembrane region"/>
    <property type="match status" value="1"/>
</dbReference>
<evidence type="ECO:0000256" key="3">
    <source>
        <dbReference type="ARBA" id="ARBA00022692"/>
    </source>
</evidence>
<dbReference type="PROSITE" id="PS50929">
    <property type="entry name" value="ABC_TM1F"/>
    <property type="match status" value="1"/>
</dbReference>
<feature type="transmembrane region" description="Helical" evidence="9">
    <location>
        <begin position="190"/>
        <end position="211"/>
    </location>
</feature>
<evidence type="ECO:0000256" key="2">
    <source>
        <dbReference type="ARBA" id="ARBA00022448"/>
    </source>
</evidence>
<evidence type="ECO:0000313" key="13">
    <source>
        <dbReference type="RefSeq" id="XP_022086859.1"/>
    </source>
</evidence>